<dbReference type="PANTHER" id="PTHR42879:SF2">
    <property type="entry name" value="3-OXOACYL-[ACYL-CARRIER-PROTEIN] REDUCTASE FABG"/>
    <property type="match status" value="1"/>
</dbReference>
<dbReference type="InterPro" id="IPR002347">
    <property type="entry name" value="SDR_fam"/>
</dbReference>
<dbReference type="RefSeq" id="WP_194709004.1">
    <property type="nucleotide sequence ID" value="NZ_JADKPN010000019.1"/>
</dbReference>
<dbReference type="PANTHER" id="PTHR42879">
    <property type="entry name" value="3-OXOACYL-(ACYL-CARRIER-PROTEIN) REDUCTASE"/>
    <property type="match status" value="1"/>
</dbReference>
<comment type="caution">
    <text evidence="4">The sequence shown here is derived from an EMBL/GenBank/DDBJ whole genome shotgun (WGS) entry which is preliminary data.</text>
</comment>
<dbReference type="PRINTS" id="PR00080">
    <property type="entry name" value="SDRFAMILY"/>
</dbReference>
<dbReference type="InterPro" id="IPR050259">
    <property type="entry name" value="SDR"/>
</dbReference>
<dbReference type="InterPro" id="IPR020904">
    <property type="entry name" value="Sc_DH/Rdtase_CS"/>
</dbReference>
<keyword evidence="5" id="KW-1185">Reference proteome</keyword>
<dbReference type="NCBIfam" id="NF005559">
    <property type="entry name" value="PRK07231.1"/>
    <property type="match status" value="1"/>
</dbReference>
<dbReference type="SUPFAM" id="SSF51735">
    <property type="entry name" value="NAD(P)-binding Rossmann-fold domains"/>
    <property type="match status" value="1"/>
</dbReference>
<dbReference type="Pfam" id="PF13561">
    <property type="entry name" value="adh_short_C2"/>
    <property type="match status" value="1"/>
</dbReference>
<dbReference type="GO" id="GO:0032787">
    <property type="term" value="P:monocarboxylic acid metabolic process"/>
    <property type="evidence" value="ECO:0007669"/>
    <property type="project" value="UniProtKB-ARBA"/>
</dbReference>
<proteinExistence type="inferred from homology"/>
<dbReference type="SMART" id="SM00822">
    <property type="entry name" value="PKS_KR"/>
    <property type="match status" value="1"/>
</dbReference>
<evidence type="ECO:0000259" key="3">
    <source>
        <dbReference type="SMART" id="SM00822"/>
    </source>
</evidence>
<dbReference type="InterPro" id="IPR057326">
    <property type="entry name" value="KR_dom"/>
</dbReference>
<gene>
    <name evidence="4" type="ORF">ISU07_22030</name>
</gene>
<keyword evidence="2" id="KW-0560">Oxidoreductase</keyword>
<dbReference type="CDD" id="cd05233">
    <property type="entry name" value="SDR_c"/>
    <property type="match status" value="1"/>
</dbReference>
<dbReference type="FunFam" id="3.40.50.720:FF:000084">
    <property type="entry name" value="Short-chain dehydrogenase reductase"/>
    <property type="match status" value="1"/>
</dbReference>
<dbReference type="Gene3D" id="3.40.50.720">
    <property type="entry name" value="NAD(P)-binding Rossmann-like Domain"/>
    <property type="match status" value="1"/>
</dbReference>
<evidence type="ECO:0000313" key="4">
    <source>
        <dbReference type="EMBL" id="MBF4765821.1"/>
    </source>
</evidence>
<dbReference type="PROSITE" id="PS00061">
    <property type="entry name" value="ADH_SHORT"/>
    <property type="match status" value="1"/>
</dbReference>
<sequence>MNQVAIVTGGSKGIGLACATRLLKDGYDVATCARNEAELQEAQRQLHAHGKVVTVKADVGVREDCARLVETTIAELGRVDVLLNNAGVYAPVPFLDFTAETWDALFDINVRGPVLLSAAVGRQMRDQGSGGRIIHIASTNGLAAEPEFAHYNASKAALISLAKTMAIELAPYGVLVNAIAPGWVNTPLSEEYIGSLSETQLRRISPLKRAATPEEIAGAVAFLCSNDASYVTGETIAVDGGMMAMLAQPYE</sequence>
<dbReference type="Proteomes" id="UP000640489">
    <property type="component" value="Unassembled WGS sequence"/>
</dbReference>
<dbReference type="PRINTS" id="PR00081">
    <property type="entry name" value="GDHRDH"/>
</dbReference>
<evidence type="ECO:0000313" key="5">
    <source>
        <dbReference type="Proteomes" id="UP000640489"/>
    </source>
</evidence>
<feature type="domain" description="Ketoreductase" evidence="3">
    <location>
        <begin position="3"/>
        <end position="183"/>
    </location>
</feature>
<dbReference type="InterPro" id="IPR036291">
    <property type="entry name" value="NAD(P)-bd_dom_sf"/>
</dbReference>
<comment type="similarity">
    <text evidence="1">Belongs to the short-chain dehydrogenases/reductases (SDR) family.</text>
</comment>
<name>A0A930YEV5_9ACTN</name>
<reference evidence="4" key="1">
    <citation type="submission" date="2020-11" db="EMBL/GenBank/DDBJ databases">
        <title>Nocardioides sp. nov., isolated from Soil of Cynanchum wilfordii Hemsley rhizosphere.</title>
        <authorList>
            <person name="Lee J.-S."/>
            <person name="Suh M.K."/>
            <person name="Kim J.-S."/>
        </authorList>
    </citation>
    <scope>NUCLEOTIDE SEQUENCE</scope>
    <source>
        <strain evidence="4">KCTC 19275</strain>
    </source>
</reference>
<evidence type="ECO:0000256" key="2">
    <source>
        <dbReference type="ARBA" id="ARBA00023002"/>
    </source>
</evidence>
<evidence type="ECO:0000256" key="1">
    <source>
        <dbReference type="ARBA" id="ARBA00006484"/>
    </source>
</evidence>
<dbReference type="GO" id="GO:0016491">
    <property type="term" value="F:oxidoreductase activity"/>
    <property type="evidence" value="ECO:0007669"/>
    <property type="project" value="UniProtKB-KW"/>
</dbReference>
<accession>A0A930YEV5</accession>
<organism evidence="4 5">
    <name type="scientific">Nocardioides islandensis</name>
    <dbReference type="NCBI Taxonomy" id="433663"/>
    <lineage>
        <taxon>Bacteria</taxon>
        <taxon>Bacillati</taxon>
        <taxon>Actinomycetota</taxon>
        <taxon>Actinomycetes</taxon>
        <taxon>Propionibacteriales</taxon>
        <taxon>Nocardioidaceae</taxon>
        <taxon>Nocardioides</taxon>
    </lineage>
</organism>
<dbReference type="EMBL" id="JADKPN010000019">
    <property type="protein sequence ID" value="MBF4765821.1"/>
    <property type="molecule type" value="Genomic_DNA"/>
</dbReference>
<dbReference type="AlphaFoldDB" id="A0A930YEV5"/>
<protein>
    <submittedName>
        <fullName evidence="4">SDR family oxidoreductase</fullName>
    </submittedName>
</protein>